<feature type="region of interest" description="Disordered" evidence="1">
    <location>
        <begin position="73"/>
        <end position="198"/>
    </location>
</feature>
<proteinExistence type="predicted"/>
<dbReference type="EMBL" id="JAGPYM010000008">
    <property type="protein sequence ID" value="KAH6891218.1"/>
    <property type="molecule type" value="Genomic_DNA"/>
</dbReference>
<feature type="compositionally biased region" description="Polar residues" evidence="1">
    <location>
        <begin position="99"/>
        <end position="110"/>
    </location>
</feature>
<accession>A0A9P9AN25</accession>
<feature type="compositionally biased region" description="Basic and acidic residues" evidence="1">
    <location>
        <begin position="111"/>
        <end position="131"/>
    </location>
</feature>
<protein>
    <submittedName>
        <fullName evidence="2">Uncharacterized protein</fullName>
    </submittedName>
</protein>
<reference evidence="2 3" key="1">
    <citation type="journal article" date="2021" name="Nat. Commun.">
        <title>Genetic determinants of endophytism in the Arabidopsis root mycobiome.</title>
        <authorList>
            <person name="Mesny F."/>
            <person name="Miyauchi S."/>
            <person name="Thiergart T."/>
            <person name="Pickel B."/>
            <person name="Atanasova L."/>
            <person name="Karlsson M."/>
            <person name="Huettel B."/>
            <person name="Barry K.W."/>
            <person name="Haridas S."/>
            <person name="Chen C."/>
            <person name="Bauer D."/>
            <person name="Andreopoulos W."/>
            <person name="Pangilinan J."/>
            <person name="LaButti K."/>
            <person name="Riley R."/>
            <person name="Lipzen A."/>
            <person name="Clum A."/>
            <person name="Drula E."/>
            <person name="Henrissat B."/>
            <person name="Kohler A."/>
            <person name="Grigoriev I.V."/>
            <person name="Martin F.M."/>
            <person name="Hacquard S."/>
        </authorList>
    </citation>
    <scope>NUCLEOTIDE SEQUENCE [LARGE SCALE GENOMIC DNA]</scope>
    <source>
        <strain evidence="2 3">MPI-CAGE-CH-0241</strain>
    </source>
</reference>
<feature type="compositionally biased region" description="Basic and acidic residues" evidence="1">
    <location>
        <begin position="1"/>
        <end position="31"/>
    </location>
</feature>
<organism evidence="2 3">
    <name type="scientific">Thelonectria olida</name>
    <dbReference type="NCBI Taxonomy" id="1576542"/>
    <lineage>
        <taxon>Eukaryota</taxon>
        <taxon>Fungi</taxon>
        <taxon>Dikarya</taxon>
        <taxon>Ascomycota</taxon>
        <taxon>Pezizomycotina</taxon>
        <taxon>Sordariomycetes</taxon>
        <taxon>Hypocreomycetidae</taxon>
        <taxon>Hypocreales</taxon>
        <taxon>Nectriaceae</taxon>
        <taxon>Thelonectria</taxon>
    </lineage>
</organism>
<evidence type="ECO:0000313" key="2">
    <source>
        <dbReference type="EMBL" id="KAH6891218.1"/>
    </source>
</evidence>
<feature type="compositionally biased region" description="Basic and acidic residues" evidence="1">
    <location>
        <begin position="183"/>
        <end position="198"/>
    </location>
</feature>
<dbReference type="Proteomes" id="UP000777438">
    <property type="component" value="Unassembled WGS sequence"/>
</dbReference>
<feature type="region of interest" description="Disordered" evidence="1">
    <location>
        <begin position="1"/>
        <end position="61"/>
    </location>
</feature>
<dbReference type="AlphaFoldDB" id="A0A9P9AN25"/>
<evidence type="ECO:0000313" key="3">
    <source>
        <dbReference type="Proteomes" id="UP000777438"/>
    </source>
</evidence>
<keyword evidence="3" id="KW-1185">Reference proteome</keyword>
<evidence type="ECO:0000256" key="1">
    <source>
        <dbReference type="SAM" id="MobiDB-lite"/>
    </source>
</evidence>
<comment type="caution">
    <text evidence="2">The sequence shown here is derived from an EMBL/GenBank/DDBJ whole genome shotgun (WGS) entry which is preliminary data.</text>
</comment>
<name>A0A9P9AN25_9HYPO</name>
<feature type="region of interest" description="Disordered" evidence="1">
    <location>
        <begin position="234"/>
        <end position="294"/>
    </location>
</feature>
<gene>
    <name evidence="2" type="ORF">B0T10DRAFT_458617</name>
</gene>
<sequence length="294" mass="32050">MTENVGKEGAKERNKRTKQDNGDKKRKDKQAGSEGHQRRKGEGEATQGSAGRDAGEARERAEVAVAVAVAVERSWWQKPSGTHAHLGPSTSRLAPHRLTPQTSGTTNSNKRTNEKATVEEESTDAHTDAHMHHQGPPAAETSFLLGSCQVLDKYSVPAKPKARARGPGDKRSKNKGSRPGELAADKGKRPRKSIREPWPELKRWNGNEDWATEDRGRILCNRIGLHLGLGLGRTGTKKLESQGHNRIKGGHRVKTETRRPGPGWKGCKLASADGRFRQGPVRKSCQCGEASVPG</sequence>